<gene>
    <name evidence="2" type="ORF">J2TS6_18840</name>
</gene>
<evidence type="ECO:0000313" key="3">
    <source>
        <dbReference type="Proteomes" id="UP000679779"/>
    </source>
</evidence>
<organism evidence="2 3">
    <name type="scientific">Paenibacillus albilobatus</name>
    <dbReference type="NCBI Taxonomy" id="2716884"/>
    <lineage>
        <taxon>Bacteria</taxon>
        <taxon>Bacillati</taxon>
        <taxon>Bacillota</taxon>
        <taxon>Bacilli</taxon>
        <taxon>Bacillales</taxon>
        <taxon>Paenibacillaceae</taxon>
        <taxon>Paenibacillus</taxon>
    </lineage>
</organism>
<evidence type="ECO:0008006" key="4">
    <source>
        <dbReference type="Google" id="ProtNLM"/>
    </source>
</evidence>
<dbReference type="Proteomes" id="UP000679779">
    <property type="component" value="Unassembled WGS sequence"/>
</dbReference>
<keyword evidence="1" id="KW-0812">Transmembrane</keyword>
<accession>A0A919XG16</accession>
<keyword evidence="1" id="KW-1133">Transmembrane helix</keyword>
<dbReference type="EMBL" id="BORQ01000002">
    <property type="protein sequence ID" value="GIO30743.1"/>
    <property type="molecule type" value="Genomic_DNA"/>
</dbReference>
<proteinExistence type="predicted"/>
<reference evidence="2" key="1">
    <citation type="submission" date="2021-03" db="EMBL/GenBank/DDBJ databases">
        <title>Antimicrobial resistance genes in bacteria isolated from Japanese honey, and their potential for conferring macrolide and lincosamide resistance in the American foulbrood pathogen Paenibacillus larvae.</title>
        <authorList>
            <person name="Okamoto M."/>
            <person name="Kumagai M."/>
            <person name="Kanamori H."/>
            <person name="Takamatsu D."/>
        </authorList>
    </citation>
    <scope>NUCLEOTIDE SEQUENCE</scope>
    <source>
        <strain evidence="2">J2TS6</strain>
    </source>
</reference>
<dbReference type="AlphaFoldDB" id="A0A919XG16"/>
<feature type="transmembrane region" description="Helical" evidence="1">
    <location>
        <begin position="20"/>
        <end position="47"/>
    </location>
</feature>
<name>A0A919XG16_9BACL</name>
<evidence type="ECO:0000313" key="2">
    <source>
        <dbReference type="EMBL" id="GIO30743.1"/>
    </source>
</evidence>
<evidence type="ECO:0000256" key="1">
    <source>
        <dbReference type="SAM" id="Phobius"/>
    </source>
</evidence>
<dbReference type="RefSeq" id="WP_160041064.1">
    <property type="nucleotide sequence ID" value="NZ_BORQ01000002.1"/>
</dbReference>
<dbReference type="InterPro" id="IPR018730">
    <property type="entry name" value="DUF2273"/>
</dbReference>
<sequence>MAFWKEIWESHRGRITGIAGGIFFGLIYLIAGFWDMLFFALVVFIGYTAGKRKDLHVESFFRWDEIRKWLSERWRPFK</sequence>
<keyword evidence="3" id="KW-1185">Reference proteome</keyword>
<protein>
    <recommendedName>
        <fullName evidence="4">Small integral membrane protein</fullName>
    </recommendedName>
</protein>
<dbReference type="Pfam" id="PF10031">
    <property type="entry name" value="DUF2273"/>
    <property type="match status" value="1"/>
</dbReference>
<comment type="caution">
    <text evidence="2">The sequence shown here is derived from an EMBL/GenBank/DDBJ whole genome shotgun (WGS) entry which is preliminary data.</text>
</comment>
<keyword evidence="1" id="KW-0472">Membrane</keyword>